<dbReference type="PROSITE" id="PS50850">
    <property type="entry name" value="MFS"/>
    <property type="match status" value="1"/>
</dbReference>
<feature type="compositionally biased region" description="Basic and acidic residues" evidence="6">
    <location>
        <begin position="514"/>
        <end position="538"/>
    </location>
</feature>
<dbReference type="InterPro" id="IPR020846">
    <property type="entry name" value="MFS_dom"/>
</dbReference>
<feature type="region of interest" description="Disordered" evidence="6">
    <location>
        <begin position="743"/>
        <end position="797"/>
    </location>
</feature>
<keyword evidence="3 7" id="KW-0812">Transmembrane</keyword>
<feature type="transmembrane region" description="Helical" evidence="7">
    <location>
        <begin position="1109"/>
        <end position="1126"/>
    </location>
</feature>
<reference evidence="9 10" key="1">
    <citation type="submission" date="2019-07" db="EMBL/GenBank/DDBJ databases">
        <title>Finished genome of Venturia effusa.</title>
        <authorList>
            <person name="Young C.A."/>
            <person name="Cox M.P."/>
            <person name="Ganley A.R.D."/>
            <person name="David W.J."/>
        </authorList>
    </citation>
    <scope>NUCLEOTIDE SEQUENCE [LARGE SCALE GENOMIC DNA]</scope>
    <source>
        <strain evidence="10">albino</strain>
    </source>
</reference>
<keyword evidence="5 7" id="KW-0472">Membrane</keyword>
<dbReference type="PANTHER" id="PTHR23501">
    <property type="entry name" value="MAJOR FACILITATOR SUPERFAMILY"/>
    <property type="match status" value="1"/>
</dbReference>
<dbReference type="Gene3D" id="1.20.1250.20">
    <property type="entry name" value="MFS general substrate transporter like domains"/>
    <property type="match status" value="1"/>
</dbReference>
<dbReference type="InterPro" id="IPR010573">
    <property type="entry name" value="MFS_Str1/Tri12-like"/>
</dbReference>
<gene>
    <name evidence="9" type="ORF">FKW77_006090</name>
</gene>
<dbReference type="OrthoDB" id="5402307at2759"/>
<organism evidence="9 10">
    <name type="scientific">Venturia effusa</name>
    <dbReference type="NCBI Taxonomy" id="50376"/>
    <lineage>
        <taxon>Eukaryota</taxon>
        <taxon>Fungi</taxon>
        <taxon>Dikarya</taxon>
        <taxon>Ascomycota</taxon>
        <taxon>Pezizomycotina</taxon>
        <taxon>Dothideomycetes</taxon>
        <taxon>Pleosporomycetidae</taxon>
        <taxon>Venturiales</taxon>
        <taxon>Venturiaceae</taxon>
        <taxon>Venturia</taxon>
    </lineage>
</organism>
<dbReference type="Pfam" id="PF07859">
    <property type="entry name" value="Abhydrolase_3"/>
    <property type="match status" value="1"/>
</dbReference>
<dbReference type="SUPFAM" id="SSF53474">
    <property type="entry name" value="alpha/beta-Hydrolases"/>
    <property type="match status" value="1"/>
</dbReference>
<dbReference type="InterPro" id="IPR053791">
    <property type="entry name" value="MFS_Tri12-like"/>
</dbReference>
<feature type="transmembrane region" description="Helical" evidence="7">
    <location>
        <begin position="906"/>
        <end position="925"/>
    </location>
</feature>
<comment type="subcellular location">
    <subcellularLocation>
        <location evidence="1">Membrane</location>
        <topology evidence="1">Multi-pass membrane protein</topology>
    </subcellularLocation>
</comment>
<feature type="transmembrane region" description="Helical" evidence="7">
    <location>
        <begin position="964"/>
        <end position="984"/>
    </location>
</feature>
<dbReference type="PANTHER" id="PTHR23501:SF109">
    <property type="entry name" value="MAJOR FACILITATOR SUPERFAMILY (MFS) PROFILE DOMAIN-CONTAINING PROTEIN-RELATED"/>
    <property type="match status" value="1"/>
</dbReference>
<feature type="transmembrane region" description="Helical" evidence="7">
    <location>
        <begin position="1037"/>
        <end position="1058"/>
    </location>
</feature>
<feature type="transmembrane region" description="Helical" evidence="7">
    <location>
        <begin position="1177"/>
        <end position="1195"/>
    </location>
</feature>
<feature type="transmembrane region" description="Helical" evidence="7">
    <location>
        <begin position="1326"/>
        <end position="1346"/>
    </location>
</feature>
<evidence type="ECO:0000313" key="9">
    <source>
        <dbReference type="EMBL" id="QDS72264.1"/>
    </source>
</evidence>
<feature type="transmembrane region" description="Helical" evidence="7">
    <location>
        <begin position="875"/>
        <end position="894"/>
    </location>
</feature>
<dbReference type="PROSITE" id="PS00216">
    <property type="entry name" value="SUGAR_TRANSPORT_1"/>
    <property type="match status" value="1"/>
</dbReference>
<feature type="transmembrane region" description="Helical" evidence="7">
    <location>
        <begin position="1070"/>
        <end position="1089"/>
    </location>
</feature>
<keyword evidence="4 7" id="KW-1133">Transmembrane helix</keyword>
<feature type="compositionally biased region" description="Basic and acidic residues" evidence="6">
    <location>
        <begin position="450"/>
        <end position="470"/>
    </location>
</feature>
<dbReference type="Gene3D" id="3.40.50.1820">
    <property type="entry name" value="alpha/beta hydrolase"/>
    <property type="match status" value="1"/>
</dbReference>
<dbReference type="SUPFAM" id="SSF103473">
    <property type="entry name" value="MFS general substrate transporter"/>
    <property type="match status" value="1"/>
</dbReference>
<evidence type="ECO:0000256" key="3">
    <source>
        <dbReference type="ARBA" id="ARBA00022692"/>
    </source>
</evidence>
<feature type="compositionally biased region" description="Basic residues" evidence="6">
    <location>
        <begin position="486"/>
        <end position="495"/>
    </location>
</feature>
<feature type="region of interest" description="Disordered" evidence="6">
    <location>
        <begin position="430"/>
        <end position="544"/>
    </location>
</feature>
<dbReference type="InterPro" id="IPR005829">
    <property type="entry name" value="Sugar_transporter_CS"/>
</dbReference>
<proteinExistence type="predicted"/>
<feature type="transmembrane region" description="Helical" evidence="7">
    <location>
        <begin position="996"/>
        <end position="1016"/>
    </location>
</feature>
<dbReference type="InterPro" id="IPR036259">
    <property type="entry name" value="MFS_trans_sf"/>
</dbReference>
<feature type="domain" description="Major facilitator superfamily (MFS) profile" evidence="8">
    <location>
        <begin position="840"/>
        <end position="1291"/>
    </location>
</feature>
<keyword evidence="10" id="KW-1185">Reference proteome</keyword>
<evidence type="ECO:0000313" key="10">
    <source>
        <dbReference type="Proteomes" id="UP000316270"/>
    </source>
</evidence>
<dbReference type="EMBL" id="CP042191">
    <property type="protein sequence ID" value="QDS72264.1"/>
    <property type="molecule type" value="Genomic_DNA"/>
</dbReference>
<protein>
    <recommendedName>
        <fullName evidence="8">Major facilitator superfamily (MFS) profile domain-containing protein</fullName>
    </recommendedName>
</protein>
<dbReference type="Pfam" id="PF06609">
    <property type="entry name" value="TRI12"/>
    <property type="match status" value="1"/>
</dbReference>
<evidence type="ECO:0000256" key="4">
    <source>
        <dbReference type="ARBA" id="ARBA00022989"/>
    </source>
</evidence>
<feature type="transmembrane region" description="Helical" evidence="7">
    <location>
        <begin position="931"/>
        <end position="952"/>
    </location>
</feature>
<feature type="transmembrane region" description="Helical" evidence="7">
    <location>
        <begin position="848"/>
        <end position="869"/>
    </location>
</feature>
<feature type="transmembrane region" description="Helical" evidence="7">
    <location>
        <begin position="1146"/>
        <end position="1165"/>
    </location>
</feature>
<dbReference type="InterPro" id="IPR029058">
    <property type="entry name" value="AB_hydrolase_fold"/>
</dbReference>
<dbReference type="GO" id="GO:0016787">
    <property type="term" value="F:hydrolase activity"/>
    <property type="evidence" value="ECO:0007669"/>
    <property type="project" value="InterPro"/>
</dbReference>
<dbReference type="CDD" id="cd06179">
    <property type="entry name" value="MFS_TRI12_like"/>
    <property type="match status" value="1"/>
</dbReference>
<sequence length="1377" mass="150459">MGETSGRNFKQARGKLPYCLTASPPQAALTTPVSIHPPLLVAGHSSQVIIYLPTGPVGTQSATPRTSIHDDNVIATLSAASSATVVRVNYRLGKGIRYPTPIHDVLAAFDWVRANLSTSRTTTSRYGVCGQLVGGSLATMLALTESRLGESRIAAAAVSNPIVDWVFPDDAGEKDDSTERTYNSLKALAARPRRAAKTSTSWETYKDAESLSRETLLSARRQLFRKPANYFDSFASPILFFRSPGADVPRDENVFHDDESEETEGSSKIAKRKAYKAYPPTASSLVLPDMRISLGEATPLYDQGEELVKLLRRSIIRTREGRAGNQAMLDLFAEEEVDGTRKNLLALEEAERRIEFHMPGRIGIWGSSSEPQWQNDVMQTGACFALSDAPQSKQLVNVFKEAKAAYRERKAEIAVTRELEHQEKHALKALQNIQLDDDNSSRTPSRALRSTHDPRRGKTRRDRLPFERGYTDSFYENELPYDQREKRRASHHGSVRSRCTSNHIKFEQGLNAPRGHELTRRHTDGEFLEGGKESERRHSYPHSARSSIDMDLAYGELPPPLPARNHNEEVIMREKMSKITMLLDEANALQHSATGIIEHLQKNPDAMAAVALTLAEVSNLAAKMGPGALVAMKSSFPAVMALLASPQFLIAGGLAIGVTVVMLGGFKIVQRIKEKQETERGLDMGMPMGAEVEPIELQELETGELDRIEIWRRGIADAAAESQGSTVDGEFITPGAEQLLIDEGVLDDARSRRSTRTKKSSRSEAGKKKKKHRTSSKAGSSRGSTAGKEDGSRTKAVSGLKMIEKASDGGNWDANVSGDQAIIHELETHGEEIGMTWRTILAAMSMGMCYNAYLFTLLIPPAILAFINAELGPDISYTWITISWNLGGAIFVTVGGRLSDIFGRRYFFLSGSALLVLGSVVSATGQNIGQMIAGGAIFGAGSGFLEMSFGAVQEIVPNEWRMTTIGLFDASSIIAQMMPLVSWVLIKNTHTWRNAYYLMIAFQALNFIFLFLFYHPPTFDTKHTRDGKTKMTLLKEFDWLGLFLFIAGCTLFIVGISWGGSLHPWKSTATIAPIVVGLILLVGLGFHEVYGHIKEPLLPPRLFKQKRHFLAPIAAMSITGMQYYSNATLWPRLSQLLYAHDEISKGLYSEVLPLGTIVGGIIICFSKKIGHQRWQIFGSIALQTACVGAMSTATIDNPVKSIILTFFISMCTSLVILNSLVLVLVLICMPRGTAAGLAGTARLLFGAVATAIFSNVTNGKYASSLPSSIRVAVSPYSFGTANLPKLIAATKLNTAAAYRSVPGITPQVIAAATSANEEAYLIGAHLSYQVALAFGLCGCIAALFIPSIDERKYTKKTVALQEADRKALEGQKLEVSA</sequence>
<feature type="transmembrane region" description="Helical" evidence="7">
    <location>
        <begin position="1234"/>
        <end position="1256"/>
    </location>
</feature>
<accession>A0A517L9E9</accession>
<dbReference type="GO" id="GO:0005886">
    <property type="term" value="C:plasma membrane"/>
    <property type="evidence" value="ECO:0007669"/>
    <property type="project" value="TreeGrafter"/>
</dbReference>
<evidence type="ECO:0000256" key="6">
    <source>
        <dbReference type="SAM" id="MobiDB-lite"/>
    </source>
</evidence>
<evidence type="ECO:0000256" key="1">
    <source>
        <dbReference type="ARBA" id="ARBA00004141"/>
    </source>
</evidence>
<name>A0A517L9E9_9PEZI</name>
<keyword evidence="2" id="KW-0813">Transport</keyword>
<feature type="transmembrane region" description="Helical" evidence="7">
    <location>
        <begin position="648"/>
        <end position="666"/>
    </location>
</feature>
<dbReference type="GO" id="GO:0022857">
    <property type="term" value="F:transmembrane transporter activity"/>
    <property type="evidence" value="ECO:0007669"/>
    <property type="project" value="InterPro"/>
</dbReference>
<evidence type="ECO:0000256" key="2">
    <source>
        <dbReference type="ARBA" id="ARBA00022448"/>
    </source>
</evidence>
<evidence type="ECO:0000256" key="7">
    <source>
        <dbReference type="SAM" id="Phobius"/>
    </source>
</evidence>
<feature type="transmembrane region" description="Helical" evidence="7">
    <location>
        <begin position="1201"/>
        <end position="1227"/>
    </location>
</feature>
<evidence type="ECO:0000256" key="5">
    <source>
        <dbReference type="ARBA" id="ARBA00023136"/>
    </source>
</evidence>
<dbReference type="Proteomes" id="UP000316270">
    <property type="component" value="Chromosome 7"/>
</dbReference>
<evidence type="ECO:0000259" key="8">
    <source>
        <dbReference type="PROSITE" id="PS50850"/>
    </source>
</evidence>
<dbReference type="InterPro" id="IPR013094">
    <property type="entry name" value="AB_hydrolase_3"/>
</dbReference>